<feature type="chain" id="PRO_5021913458" description="DUF1570 domain-containing protein" evidence="1">
    <location>
        <begin position="25"/>
        <end position="392"/>
    </location>
</feature>
<evidence type="ECO:0000313" key="3">
    <source>
        <dbReference type="EMBL" id="QDU58667.1"/>
    </source>
</evidence>
<evidence type="ECO:0000259" key="2">
    <source>
        <dbReference type="Pfam" id="PF07607"/>
    </source>
</evidence>
<evidence type="ECO:0000313" key="4">
    <source>
        <dbReference type="Proteomes" id="UP000315750"/>
    </source>
</evidence>
<dbReference type="EMBL" id="CP036278">
    <property type="protein sequence ID" value="QDU58667.1"/>
    <property type="molecule type" value="Genomic_DNA"/>
</dbReference>
<reference evidence="3 4" key="1">
    <citation type="submission" date="2019-02" db="EMBL/GenBank/DDBJ databases">
        <title>Deep-cultivation of Planctomycetes and their phenomic and genomic characterization uncovers novel biology.</title>
        <authorList>
            <person name="Wiegand S."/>
            <person name="Jogler M."/>
            <person name="Boedeker C."/>
            <person name="Pinto D."/>
            <person name="Vollmers J."/>
            <person name="Rivas-Marin E."/>
            <person name="Kohn T."/>
            <person name="Peeters S.H."/>
            <person name="Heuer A."/>
            <person name="Rast P."/>
            <person name="Oberbeckmann S."/>
            <person name="Bunk B."/>
            <person name="Jeske O."/>
            <person name="Meyerdierks A."/>
            <person name="Storesund J.E."/>
            <person name="Kallscheuer N."/>
            <person name="Luecker S."/>
            <person name="Lage O.M."/>
            <person name="Pohl T."/>
            <person name="Merkel B.J."/>
            <person name="Hornburger P."/>
            <person name="Mueller R.-W."/>
            <person name="Bruemmer F."/>
            <person name="Labrenz M."/>
            <person name="Spormann A.M."/>
            <person name="Op den Camp H."/>
            <person name="Overmann J."/>
            <person name="Amann R."/>
            <person name="Jetten M.S.M."/>
            <person name="Mascher T."/>
            <person name="Medema M.H."/>
            <person name="Devos D.P."/>
            <person name="Kaster A.-K."/>
            <person name="Ovreas L."/>
            <person name="Rohde M."/>
            <person name="Galperin M.Y."/>
            <person name="Jogler C."/>
        </authorList>
    </citation>
    <scope>NUCLEOTIDE SEQUENCE [LARGE SCALE GENOMIC DNA]</scope>
    <source>
        <strain evidence="3 4">Pan181</strain>
    </source>
</reference>
<dbReference type="Pfam" id="PF07607">
    <property type="entry name" value="DUF1570"/>
    <property type="match status" value="1"/>
</dbReference>
<dbReference type="AlphaFoldDB" id="A0A518AVA2"/>
<proteinExistence type="predicted"/>
<protein>
    <recommendedName>
        <fullName evidence="2">DUF1570 domain-containing protein</fullName>
    </recommendedName>
</protein>
<dbReference type="KEGG" id="amuc:Pan181_49070"/>
<keyword evidence="4" id="KW-1185">Reference proteome</keyword>
<feature type="domain" description="DUF1570" evidence="2">
    <location>
        <begin position="234"/>
        <end position="358"/>
    </location>
</feature>
<organism evidence="3 4">
    <name type="scientific">Aeoliella mucimassa</name>
    <dbReference type="NCBI Taxonomy" id="2527972"/>
    <lineage>
        <taxon>Bacteria</taxon>
        <taxon>Pseudomonadati</taxon>
        <taxon>Planctomycetota</taxon>
        <taxon>Planctomycetia</taxon>
        <taxon>Pirellulales</taxon>
        <taxon>Lacipirellulaceae</taxon>
        <taxon>Aeoliella</taxon>
    </lineage>
</organism>
<gene>
    <name evidence="3" type="ORF">Pan181_49070</name>
</gene>
<evidence type="ECO:0000256" key="1">
    <source>
        <dbReference type="SAM" id="SignalP"/>
    </source>
</evidence>
<dbReference type="Proteomes" id="UP000315750">
    <property type="component" value="Chromosome"/>
</dbReference>
<dbReference type="RefSeq" id="WP_197528636.1">
    <property type="nucleotide sequence ID" value="NZ_CP036278.1"/>
</dbReference>
<name>A0A518AVA2_9BACT</name>
<feature type="signal peptide" evidence="1">
    <location>
        <begin position="1"/>
        <end position="24"/>
    </location>
</feature>
<dbReference type="InterPro" id="IPR011464">
    <property type="entry name" value="DUF1570"/>
</dbReference>
<sequence length="392" mass="44614" precursor="true">MLPTAFPTCLILAMLLLAPARAWSDEPTDSEPQPAVRVTFSDKDEQRTITGRVIVQDQEGGMLLEGQDGRRWVIEAANVLNREVLAAEFTPLTHDQLAEQTLAELPEGFSVHTTPHYVVCFNTSRAFAQWTSSLLERLHRAFTNYWENQGFEVREPEFPLVVIIYATADQYREASREELGSAAGSVIGYYNMLSNHVTMYDLTGAEAMRGDDAGRGSLKEINRMLTQPAAVPLVATVVHEATHQIAFNCGLQERLAEMPLWLVEGMAVYFEAPDLSSSRGWRGIGKVNYPRLRTFKQNMTTTRRLSVADMVADDKRFRESRTAVDAYADAWALNYYLIRYQPDQYVSYIQAMSKKLPLLPETPEARREEFQKHFGDIDDLERDFLKRMSRLK</sequence>
<accession>A0A518AVA2</accession>
<keyword evidence="1" id="KW-0732">Signal</keyword>